<dbReference type="EMBL" id="JARAOO010000004">
    <property type="protein sequence ID" value="KAJ7971640.1"/>
    <property type="molecule type" value="Genomic_DNA"/>
</dbReference>
<dbReference type="AlphaFoldDB" id="A0AAD7PYP5"/>
<comment type="caution">
    <text evidence="2">The sequence shown here is derived from an EMBL/GenBank/DDBJ whole genome shotgun (WGS) entry which is preliminary data.</text>
</comment>
<dbReference type="KEGG" id="qsa:O6P43_009642"/>
<dbReference type="PANTHER" id="PTHR34569:SF2">
    <property type="entry name" value="EXPRESSED PROTEIN"/>
    <property type="match status" value="1"/>
</dbReference>
<proteinExistence type="predicted"/>
<feature type="region of interest" description="Disordered" evidence="1">
    <location>
        <begin position="1"/>
        <end position="21"/>
    </location>
</feature>
<evidence type="ECO:0000313" key="3">
    <source>
        <dbReference type="Proteomes" id="UP001163823"/>
    </source>
</evidence>
<sequence length="187" mass="20548">MDDSDANLPEPPTPSSTLRRRNSIGASVVVPKKLFVLTTPVHSSGFEARPNGISRQTSTLTHSSSLDFELVSLKSPFSSYTSLRDVLPSTNSAVNSPTSASATISSGYEISIRNRLVKQAAWAYLQPMSACSQSSGPHFFRRLWQKFSSSRHNPITACLSFIYSHLIPGIARILDRILRAIRVQVSR</sequence>
<dbReference type="Proteomes" id="UP001163823">
    <property type="component" value="Chromosome 4"/>
</dbReference>
<reference evidence="2" key="1">
    <citation type="journal article" date="2023" name="Science">
        <title>Elucidation of the pathway for biosynthesis of saponin adjuvants from the soapbark tree.</title>
        <authorList>
            <person name="Reed J."/>
            <person name="Orme A."/>
            <person name="El-Demerdash A."/>
            <person name="Owen C."/>
            <person name="Martin L.B.B."/>
            <person name="Misra R.C."/>
            <person name="Kikuchi S."/>
            <person name="Rejzek M."/>
            <person name="Martin A.C."/>
            <person name="Harkess A."/>
            <person name="Leebens-Mack J."/>
            <person name="Louveau T."/>
            <person name="Stephenson M.J."/>
            <person name="Osbourn A."/>
        </authorList>
    </citation>
    <scope>NUCLEOTIDE SEQUENCE</scope>
    <source>
        <strain evidence="2">S10</strain>
    </source>
</reference>
<evidence type="ECO:0000313" key="2">
    <source>
        <dbReference type="EMBL" id="KAJ7971640.1"/>
    </source>
</evidence>
<gene>
    <name evidence="2" type="ORF">O6P43_009642</name>
</gene>
<keyword evidence="3" id="KW-1185">Reference proteome</keyword>
<protein>
    <submittedName>
        <fullName evidence="2">COPII coat assembly protein SEC16</fullName>
    </submittedName>
</protein>
<accession>A0AAD7PYP5</accession>
<name>A0AAD7PYP5_QUISA</name>
<evidence type="ECO:0000256" key="1">
    <source>
        <dbReference type="SAM" id="MobiDB-lite"/>
    </source>
</evidence>
<organism evidence="2 3">
    <name type="scientific">Quillaja saponaria</name>
    <name type="common">Soap bark tree</name>
    <dbReference type="NCBI Taxonomy" id="32244"/>
    <lineage>
        <taxon>Eukaryota</taxon>
        <taxon>Viridiplantae</taxon>
        <taxon>Streptophyta</taxon>
        <taxon>Embryophyta</taxon>
        <taxon>Tracheophyta</taxon>
        <taxon>Spermatophyta</taxon>
        <taxon>Magnoliopsida</taxon>
        <taxon>eudicotyledons</taxon>
        <taxon>Gunneridae</taxon>
        <taxon>Pentapetalae</taxon>
        <taxon>rosids</taxon>
        <taxon>fabids</taxon>
        <taxon>Fabales</taxon>
        <taxon>Quillajaceae</taxon>
        <taxon>Quillaja</taxon>
    </lineage>
</organism>
<dbReference type="PANTHER" id="PTHR34569">
    <property type="entry name" value="EXPRESSED PROTEIN"/>
    <property type="match status" value="1"/>
</dbReference>